<keyword evidence="2" id="KW-1185">Reference proteome</keyword>
<organism evidence="1 2">
    <name type="scientific">Funneliformis geosporum</name>
    <dbReference type="NCBI Taxonomy" id="1117311"/>
    <lineage>
        <taxon>Eukaryota</taxon>
        <taxon>Fungi</taxon>
        <taxon>Fungi incertae sedis</taxon>
        <taxon>Mucoromycota</taxon>
        <taxon>Glomeromycotina</taxon>
        <taxon>Glomeromycetes</taxon>
        <taxon>Glomerales</taxon>
        <taxon>Glomeraceae</taxon>
        <taxon>Funneliformis</taxon>
    </lineage>
</organism>
<protein>
    <submittedName>
        <fullName evidence="1">3625_t:CDS:1</fullName>
    </submittedName>
</protein>
<evidence type="ECO:0000313" key="2">
    <source>
        <dbReference type="Proteomes" id="UP001153678"/>
    </source>
</evidence>
<gene>
    <name evidence="1" type="ORF">FWILDA_LOCUS17388</name>
</gene>
<dbReference type="AlphaFoldDB" id="A0A9W4WYM4"/>
<comment type="caution">
    <text evidence="1">The sequence shown here is derived from an EMBL/GenBank/DDBJ whole genome shotgun (WGS) entry which is preliminary data.</text>
</comment>
<dbReference type="Proteomes" id="UP001153678">
    <property type="component" value="Unassembled WGS sequence"/>
</dbReference>
<proteinExistence type="predicted"/>
<name>A0A9W4WYM4_9GLOM</name>
<reference evidence="1" key="1">
    <citation type="submission" date="2022-08" db="EMBL/GenBank/DDBJ databases">
        <authorList>
            <person name="Kallberg Y."/>
            <person name="Tangrot J."/>
            <person name="Rosling A."/>
        </authorList>
    </citation>
    <scope>NUCLEOTIDE SEQUENCE</scope>
    <source>
        <strain evidence="1">Wild A</strain>
    </source>
</reference>
<evidence type="ECO:0000313" key="1">
    <source>
        <dbReference type="EMBL" id="CAI2196060.1"/>
    </source>
</evidence>
<sequence length="39" mass="4652">NSTEYEWRNDTISKDKLIRDKLIRERVVSFGIVVKQTLT</sequence>
<feature type="non-terminal residue" evidence="1">
    <location>
        <position position="1"/>
    </location>
</feature>
<dbReference type="EMBL" id="CAMKVN010013582">
    <property type="protein sequence ID" value="CAI2196060.1"/>
    <property type="molecule type" value="Genomic_DNA"/>
</dbReference>
<feature type="non-terminal residue" evidence="1">
    <location>
        <position position="39"/>
    </location>
</feature>
<accession>A0A9W4WYM4</accession>